<evidence type="ECO:0000313" key="3">
    <source>
        <dbReference type="Proteomes" id="UP000037755"/>
    </source>
</evidence>
<protein>
    <submittedName>
        <fullName evidence="2">Uncharacterized protein</fullName>
    </submittedName>
</protein>
<feature type="signal peptide" evidence="1">
    <location>
        <begin position="1"/>
        <end position="21"/>
    </location>
</feature>
<reference evidence="2 3" key="1">
    <citation type="submission" date="2015-08" db="EMBL/GenBank/DDBJ databases">
        <title>Whole genome sequence of Flavobacterium akiainvivens IK-1T, from decaying Wikstroemia oahuensis, an endemic Hawaiian shrub.</title>
        <authorList>
            <person name="Wan X."/>
            <person name="Hou S."/>
            <person name="Saito J."/>
            <person name="Donachie S."/>
        </authorList>
    </citation>
    <scope>NUCLEOTIDE SEQUENCE [LARGE SCALE GENOMIC DNA]</scope>
    <source>
        <strain evidence="2 3">IK-1</strain>
    </source>
</reference>
<dbReference type="EMBL" id="LIYD01000005">
    <property type="protein sequence ID" value="KOS07690.1"/>
    <property type="molecule type" value="Genomic_DNA"/>
</dbReference>
<dbReference type="PATRIC" id="fig|1202724.3.peg.3697"/>
<gene>
    <name evidence="2" type="ORF">AM493_17795</name>
</gene>
<dbReference type="OrthoDB" id="978006at2"/>
<dbReference type="Proteomes" id="UP000037755">
    <property type="component" value="Unassembled WGS sequence"/>
</dbReference>
<name>A0A0M9VJE8_9FLAO</name>
<dbReference type="AlphaFoldDB" id="A0A0M9VJE8"/>
<evidence type="ECO:0000313" key="2">
    <source>
        <dbReference type="EMBL" id="KOS07690.1"/>
    </source>
</evidence>
<keyword evidence="3" id="KW-1185">Reference proteome</keyword>
<proteinExistence type="predicted"/>
<dbReference type="RefSeq" id="WP_054409404.1">
    <property type="nucleotide sequence ID" value="NZ_FOYA01000002.1"/>
</dbReference>
<sequence>MKRFNLLYSSLFALAAFPAVAQINQTPIHSNGNQIFTTAEEKLKTEGSMYYQENYMPAKIEGTDEIVLLRYNAYLDQFEINNQQEQTQGVIAKEADKDITFSGGDTFAYVQYKDDKGQQVNGYLEVINNGPKVKIFKSQKIYLQPGKPSRNSYQSAKAPVLKQADAELFIQLPNSTQAVPFDGKKDLAKVVGKEKEVLDYIKQNKLDVEKDTDLQKLATYVETII</sequence>
<feature type="chain" id="PRO_5005839050" evidence="1">
    <location>
        <begin position="22"/>
        <end position="225"/>
    </location>
</feature>
<evidence type="ECO:0000256" key="1">
    <source>
        <dbReference type="SAM" id="SignalP"/>
    </source>
</evidence>
<accession>A0A0M9VJE8</accession>
<keyword evidence="1" id="KW-0732">Signal</keyword>
<comment type="caution">
    <text evidence="2">The sequence shown here is derived from an EMBL/GenBank/DDBJ whole genome shotgun (WGS) entry which is preliminary data.</text>
</comment>
<dbReference type="STRING" id="1202724.AM493_17795"/>
<organism evidence="2 3">
    <name type="scientific">Flavobacterium akiainvivens</name>
    <dbReference type="NCBI Taxonomy" id="1202724"/>
    <lineage>
        <taxon>Bacteria</taxon>
        <taxon>Pseudomonadati</taxon>
        <taxon>Bacteroidota</taxon>
        <taxon>Flavobacteriia</taxon>
        <taxon>Flavobacteriales</taxon>
        <taxon>Flavobacteriaceae</taxon>
        <taxon>Flavobacterium</taxon>
    </lineage>
</organism>